<feature type="compositionally biased region" description="Acidic residues" evidence="1">
    <location>
        <begin position="20"/>
        <end position="46"/>
    </location>
</feature>
<evidence type="ECO:0000313" key="3">
    <source>
        <dbReference type="Proteomes" id="UP001498771"/>
    </source>
</evidence>
<sequence>MDTTTVDPGNLPDDSLSPSVEDDIDIDAPSEHAEDDSPVEDGGTIEEENGELADLHAAVNQSAEYVPNSRFTYSRHSEMADFRVLLKTLEHNHRASLAQHLAVAARLSALDQNTFRTRSSRERGKSRSRSTEYEGDDDSGGDDDDDVSFFDATDGGEGDDEADELRKRRRVIHPRWTAWPLPSEELLPESDEDIAPAYDLGENIDYQSISGETGQQRVSPSKRKRAVSSAAAAGNDSVVEIDYEQVFEKERKKRQNDETQDAYDHFRFDSHRFFTPPDYSKNLMTEVSSLGVRTLTTMVTEKREQLQREARENQQVSGDGPATELASLLEADGEDDSELDDIILSNSEMEKSLLLPYLHPHILQMIDGLIDTVATVRKSQAPSSSRDRLSQMDWRDLLSLAALKGMPALDDVSPDAWLRVVESVRDRCETLFSSQQPAPKFEILKNDAKAKEVDLPGQSVKEKHSKKKTETRVEMEMKNASESETE</sequence>
<reference evidence="2 3" key="1">
    <citation type="submission" date="2024-03" db="EMBL/GenBank/DDBJ databases">
        <title>Genome-scale model development and genomic sequencing of the oleaginous clade Lipomyces.</title>
        <authorList>
            <consortium name="Lawrence Berkeley National Laboratory"/>
            <person name="Czajka J.J."/>
            <person name="Han Y."/>
            <person name="Kim J."/>
            <person name="Mondo S.J."/>
            <person name="Hofstad B.A."/>
            <person name="Robles A."/>
            <person name="Haridas S."/>
            <person name="Riley R."/>
            <person name="LaButti K."/>
            <person name="Pangilinan J."/>
            <person name="Andreopoulos W."/>
            <person name="Lipzen A."/>
            <person name="Yan J."/>
            <person name="Wang M."/>
            <person name="Ng V."/>
            <person name="Grigoriev I.V."/>
            <person name="Spatafora J.W."/>
            <person name="Magnuson J.K."/>
            <person name="Baker S.E."/>
            <person name="Pomraning K.R."/>
        </authorList>
    </citation>
    <scope>NUCLEOTIDE SEQUENCE [LARGE SCALE GENOMIC DNA]</scope>
    <source>
        <strain evidence="2 3">Phaff 52-87</strain>
    </source>
</reference>
<gene>
    <name evidence="2" type="ORF">BZA70DRAFT_276281</name>
</gene>
<name>A0ABR1F901_9ASCO</name>
<protein>
    <recommendedName>
        <fullName evidence="4">Rrn9 domain-containing protein</fullName>
    </recommendedName>
</protein>
<feature type="region of interest" description="Disordered" evidence="1">
    <location>
        <begin position="115"/>
        <end position="169"/>
    </location>
</feature>
<dbReference type="GeneID" id="90037791"/>
<organism evidence="2 3">
    <name type="scientific">Myxozyma melibiosi</name>
    <dbReference type="NCBI Taxonomy" id="54550"/>
    <lineage>
        <taxon>Eukaryota</taxon>
        <taxon>Fungi</taxon>
        <taxon>Dikarya</taxon>
        <taxon>Ascomycota</taxon>
        <taxon>Saccharomycotina</taxon>
        <taxon>Lipomycetes</taxon>
        <taxon>Lipomycetales</taxon>
        <taxon>Lipomycetaceae</taxon>
        <taxon>Myxozyma</taxon>
    </lineage>
</organism>
<feature type="region of interest" description="Disordered" evidence="1">
    <location>
        <begin position="1"/>
        <end position="46"/>
    </location>
</feature>
<dbReference type="RefSeq" id="XP_064769349.1">
    <property type="nucleotide sequence ID" value="XM_064912279.1"/>
</dbReference>
<feature type="compositionally biased region" description="Acidic residues" evidence="1">
    <location>
        <begin position="133"/>
        <end position="163"/>
    </location>
</feature>
<evidence type="ECO:0008006" key="4">
    <source>
        <dbReference type="Google" id="ProtNLM"/>
    </source>
</evidence>
<accession>A0ABR1F901</accession>
<proteinExistence type="predicted"/>
<dbReference type="Proteomes" id="UP001498771">
    <property type="component" value="Unassembled WGS sequence"/>
</dbReference>
<feature type="compositionally biased region" description="Basic and acidic residues" evidence="1">
    <location>
        <begin position="119"/>
        <end position="132"/>
    </location>
</feature>
<comment type="caution">
    <text evidence="2">The sequence shown here is derived from an EMBL/GenBank/DDBJ whole genome shotgun (WGS) entry which is preliminary data.</text>
</comment>
<dbReference type="EMBL" id="JBBJBU010000003">
    <property type="protein sequence ID" value="KAK7206316.1"/>
    <property type="molecule type" value="Genomic_DNA"/>
</dbReference>
<evidence type="ECO:0000256" key="1">
    <source>
        <dbReference type="SAM" id="MobiDB-lite"/>
    </source>
</evidence>
<feature type="region of interest" description="Disordered" evidence="1">
    <location>
        <begin position="208"/>
        <end position="233"/>
    </location>
</feature>
<feature type="region of interest" description="Disordered" evidence="1">
    <location>
        <begin position="454"/>
        <end position="486"/>
    </location>
</feature>
<feature type="compositionally biased region" description="Basic and acidic residues" evidence="1">
    <location>
        <begin position="468"/>
        <end position="486"/>
    </location>
</feature>
<evidence type="ECO:0000313" key="2">
    <source>
        <dbReference type="EMBL" id="KAK7206316.1"/>
    </source>
</evidence>
<keyword evidence="3" id="KW-1185">Reference proteome</keyword>